<dbReference type="PANTHER" id="PTHR33577">
    <property type="entry name" value="STERIGMATOCYSTIN BIOSYNTHESIS PEROXIDASE STCC-RELATED"/>
    <property type="match status" value="1"/>
</dbReference>
<dbReference type="OrthoDB" id="407298at2759"/>
<keyword evidence="9" id="KW-0812">Transmembrane</keyword>
<dbReference type="KEGG" id="lbc:LACBIDRAFT_293829"/>
<evidence type="ECO:0000256" key="8">
    <source>
        <dbReference type="SAM" id="MobiDB-lite"/>
    </source>
</evidence>
<feature type="transmembrane region" description="Helical" evidence="9">
    <location>
        <begin position="52"/>
        <end position="76"/>
    </location>
</feature>
<dbReference type="GeneID" id="6075637"/>
<reference evidence="11 12" key="1">
    <citation type="journal article" date="2008" name="Nature">
        <title>The genome of Laccaria bicolor provides insights into mycorrhizal symbiosis.</title>
        <authorList>
            <person name="Martin F."/>
            <person name="Aerts A."/>
            <person name="Ahren D."/>
            <person name="Brun A."/>
            <person name="Danchin E.G.J."/>
            <person name="Duchaussoy F."/>
            <person name="Gibon J."/>
            <person name="Kohler A."/>
            <person name="Lindquist E."/>
            <person name="Pereda V."/>
            <person name="Salamov A."/>
            <person name="Shapiro H.J."/>
            <person name="Wuyts J."/>
            <person name="Blaudez D."/>
            <person name="Buee M."/>
            <person name="Brokstein P."/>
            <person name="Canbaeck B."/>
            <person name="Cohen D."/>
            <person name="Courty P.E."/>
            <person name="Coutinho P.M."/>
            <person name="Delaruelle C."/>
            <person name="Detter J.C."/>
            <person name="Deveau A."/>
            <person name="DiFazio S."/>
            <person name="Duplessis S."/>
            <person name="Fraissinet-Tachet L."/>
            <person name="Lucic E."/>
            <person name="Frey-Klett P."/>
            <person name="Fourrey C."/>
            <person name="Feussner I."/>
            <person name="Gay G."/>
            <person name="Grimwood J."/>
            <person name="Hoegger P.J."/>
            <person name="Jain P."/>
            <person name="Kilaru S."/>
            <person name="Labbe J."/>
            <person name="Lin Y.C."/>
            <person name="Legue V."/>
            <person name="Le Tacon F."/>
            <person name="Marmeisse R."/>
            <person name="Melayah D."/>
            <person name="Montanini B."/>
            <person name="Muratet M."/>
            <person name="Nehls U."/>
            <person name="Niculita-Hirzel H."/>
            <person name="Oudot-Le Secq M.P."/>
            <person name="Peter M."/>
            <person name="Quesneville H."/>
            <person name="Rajashekar B."/>
            <person name="Reich M."/>
            <person name="Rouhier N."/>
            <person name="Schmutz J."/>
            <person name="Yin T."/>
            <person name="Chalot M."/>
            <person name="Henrissat B."/>
            <person name="Kuees U."/>
            <person name="Lucas S."/>
            <person name="Van de Peer Y."/>
            <person name="Podila G.K."/>
            <person name="Polle A."/>
            <person name="Pukkila P.J."/>
            <person name="Richardson P.M."/>
            <person name="Rouze P."/>
            <person name="Sanders I.R."/>
            <person name="Stajich J.E."/>
            <person name="Tunlid A."/>
            <person name="Tuskan G."/>
            <person name="Grigoriev I.V."/>
        </authorList>
    </citation>
    <scope>NUCLEOTIDE SEQUENCE [LARGE SCALE GENOMIC DNA]</scope>
    <source>
        <strain evidence="12">S238N-H82 / ATCC MYA-4686</strain>
    </source>
</reference>
<dbReference type="AlphaFoldDB" id="B0D733"/>
<evidence type="ECO:0000256" key="4">
    <source>
        <dbReference type="ARBA" id="ARBA00022723"/>
    </source>
</evidence>
<comment type="cofactor">
    <cofactor evidence="1">
        <name>heme b</name>
        <dbReference type="ChEBI" id="CHEBI:60344"/>
    </cofactor>
</comment>
<protein>
    <submittedName>
        <fullName evidence="11">Predicted protein</fullName>
    </submittedName>
</protein>
<comment type="similarity">
    <text evidence="7">Belongs to the chloroperoxidase family.</text>
</comment>
<dbReference type="InterPro" id="IPR000028">
    <property type="entry name" value="Chloroperoxidase"/>
</dbReference>
<evidence type="ECO:0000313" key="12">
    <source>
        <dbReference type="Proteomes" id="UP000001194"/>
    </source>
</evidence>
<dbReference type="Gene3D" id="1.10.489.10">
    <property type="entry name" value="Chloroperoxidase-like"/>
    <property type="match status" value="1"/>
</dbReference>
<evidence type="ECO:0000313" key="11">
    <source>
        <dbReference type="EMBL" id="EDR09579.1"/>
    </source>
</evidence>
<dbReference type="Pfam" id="PF01328">
    <property type="entry name" value="Peroxidase_2"/>
    <property type="match status" value="1"/>
</dbReference>
<keyword evidence="5" id="KW-0560">Oxidoreductase</keyword>
<dbReference type="PANTHER" id="PTHR33577:SF9">
    <property type="entry name" value="PEROXIDASE STCC"/>
    <property type="match status" value="1"/>
</dbReference>
<accession>B0D733</accession>
<gene>
    <name evidence="11" type="ORF">LACBIDRAFT_293829</name>
</gene>
<evidence type="ECO:0000256" key="1">
    <source>
        <dbReference type="ARBA" id="ARBA00001970"/>
    </source>
</evidence>
<evidence type="ECO:0000256" key="6">
    <source>
        <dbReference type="ARBA" id="ARBA00023004"/>
    </source>
</evidence>
<keyword evidence="9" id="KW-0472">Membrane</keyword>
<dbReference type="InParanoid" id="B0D733"/>
<dbReference type="RefSeq" id="XP_001879928.1">
    <property type="nucleotide sequence ID" value="XM_001879893.1"/>
</dbReference>
<dbReference type="HOGENOM" id="CLU_050230_5_1_1"/>
<keyword evidence="6" id="KW-0408">Iron</keyword>
<keyword evidence="4" id="KW-0479">Metal-binding</keyword>
<dbReference type="GO" id="GO:0004601">
    <property type="term" value="F:peroxidase activity"/>
    <property type="evidence" value="ECO:0007669"/>
    <property type="project" value="UniProtKB-KW"/>
</dbReference>
<dbReference type="PROSITE" id="PS51405">
    <property type="entry name" value="HEME_HALOPEROXIDASE"/>
    <property type="match status" value="1"/>
</dbReference>
<sequence length="347" mass="38739">MAASTQTKGFPDNHHFIPPKPSQSRSPCPALNAMANHGYISREGTQVTFFKLIIALVKVYNISVPLAFLLAFVGFLTCGRLSFYSPADDSQDLPIHHSGPSTSASKLLFQDFAKLRRLRSFPPRLRWTLDLASLSQRGATKITHDASLVHPNTLPSTSPDPGLVSSFLGYAVDHVHPKRQLGLTLVDIAHLHASREASSPSPLSSFHEQIALGECGLAWLVLRPHCLNRKASEQEDVIPLCVLEQWFGEERLPEGWWDVGGSRPIKQFGLLEARRRAEDVGKFIHDASQWYFCNLGRPSFFSCSEPVPAPRSIFLLQLRGSFLRVSRIFKLASYITFLIRALPLHPR</sequence>
<evidence type="ECO:0000256" key="2">
    <source>
        <dbReference type="ARBA" id="ARBA00022559"/>
    </source>
</evidence>
<keyword evidence="12" id="KW-1185">Reference proteome</keyword>
<feature type="region of interest" description="Disordered" evidence="8">
    <location>
        <begin position="1"/>
        <end position="28"/>
    </location>
</feature>
<evidence type="ECO:0000256" key="9">
    <source>
        <dbReference type="SAM" id="Phobius"/>
    </source>
</evidence>
<proteinExistence type="inferred from homology"/>
<dbReference type="Proteomes" id="UP000001194">
    <property type="component" value="Unassembled WGS sequence"/>
</dbReference>
<name>B0D733_LACBS</name>
<evidence type="ECO:0000256" key="3">
    <source>
        <dbReference type="ARBA" id="ARBA00022617"/>
    </source>
</evidence>
<dbReference type="EMBL" id="DS547099">
    <property type="protein sequence ID" value="EDR09579.1"/>
    <property type="molecule type" value="Genomic_DNA"/>
</dbReference>
<keyword evidence="3" id="KW-0349">Heme</keyword>
<dbReference type="InterPro" id="IPR036851">
    <property type="entry name" value="Chloroperoxidase-like_sf"/>
</dbReference>
<evidence type="ECO:0000259" key="10">
    <source>
        <dbReference type="PROSITE" id="PS51405"/>
    </source>
</evidence>
<keyword evidence="9" id="KW-1133">Transmembrane helix</keyword>
<dbReference type="SUPFAM" id="SSF47571">
    <property type="entry name" value="Cloroperoxidase"/>
    <property type="match status" value="1"/>
</dbReference>
<dbReference type="GO" id="GO:0046872">
    <property type="term" value="F:metal ion binding"/>
    <property type="evidence" value="ECO:0007669"/>
    <property type="project" value="UniProtKB-KW"/>
</dbReference>
<evidence type="ECO:0000256" key="5">
    <source>
        <dbReference type="ARBA" id="ARBA00023002"/>
    </source>
</evidence>
<evidence type="ECO:0000256" key="7">
    <source>
        <dbReference type="ARBA" id="ARBA00025795"/>
    </source>
</evidence>
<feature type="domain" description="Heme haloperoxidase family profile" evidence="10">
    <location>
        <begin position="12"/>
        <end position="275"/>
    </location>
</feature>
<organism evidence="12">
    <name type="scientific">Laccaria bicolor (strain S238N-H82 / ATCC MYA-4686)</name>
    <name type="common">Bicoloured deceiver</name>
    <name type="synonym">Laccaria laccata var. bicolor</name>
    <dbReference type="NCBI Taxonomy" id="486041"/>
    <lineage>
        <taxon>Eukaryota</taxon>
        <taxon>Fungi</taxon>
        <taxon>Dikarya</taxon>
        <taxon>Basidiomycota</taxon>
        <taxon>Agaricomycotina</taxon>
        <taxon>Agaricomycetes</taxon>
        <taxon>Agaricomycetidae</taxon>
        <taxon>Agaricales</taxon>
        <taxon>Agaricineae</taxon>
        <taxon>Hydnangiaceae</taxon>
        <taxon>Laccaria</taxon>
    </lineage>
</organism>
<keyword evidence="2" id="KW-0575">Peroxidase</keyword>